<dbReference type="PANTHER" id="PTHR30185">
    <property type="entry name" value="CRYPTIC BETA-GLUCOSIDE BGL OPERON ANTITERMINATOR"/>
    <property type="match status" value="1"/>
</dbReference>
<evidence type="ECO:0000256" key="5">
    <source>
        <dbReference type="ARBA" id="ARBA00023163"/>
    </source>
</evidence>
<gene>
    <name evidence="8" type="ORF">J2S01_001647</name>
</gene>
<dbReference type="Proteomes" id="UP001239167">
    <property type="component" value="Unassembled WGS sequence"/>
</dbReference>
<dbReference type="Pfam" id="PF08279">
    <property type="entry name" value="HTH_11"/>
    <property type="match status" value="1"/>
</dbReference>
<dbReference type="CDD" id="cd05568">
    <property type="entry name" value="PTS_IIB_bgl_like"/>
    <property type="match status" value="1"/>
</dbReference>
<reference evidence="8 9" key="1">
    <citation type="submission" date="2023-07" db="EMBL/GenBank/DDBJ databases">
        <title>Genomic Encyclopedia of Type Strains, Phase IV (KMG-IV): sequencing the most valuable type-strain genomes for metagenomic binning, comparative biology and taxonomic classification.</title>
        <authorList>
            <person name="Goeker M."/>
        </authorList>
    </citation>
    <scope>NUCLEOTIDE SEQUENCE [LARGE SCALE GENOMIC DNA]</scope>
    <source>
        <strain evidence="8 9">DSM 16980</strain>
    </source>
</reference>
<feature type="domain" description="PRD" evidence="7">
    <location>
        <begin position="309"/>
        <end position="417"/>
    </location>
</feature>
<organism evidence="8 9">
    <name type="scientific">Pectinatus haikarae</name>
    <dbReference type="NCBI Taxonomy" id="349096"/>
    <lineage>
        <taxon>Bacteria</taxon>
        <taxon>Bacillati</taxon>
        <taxon>Bacillota</taxon>
        <taxon>Negativicutes</taxon>
        <taxon>Selenomonadales</taxon>
        <taxon>Selenomonadaceae</taxon>
        <taxon>Pectinatus</taxon>
    </lineage>
</organism>
<sequence>MTSDILSAREKKILTILLKAGDYTTASRLSRILSVSEKTVYRDFQSIRYKFKSQNFIRQEHGKGYYLDDSSSLKNIIDPVKHKDVFLGIDVETRRRNIAVLLLLQTPVETSINKLAELYFISNASIVNDLNILEQELLQYDLSLIRSRNGTHIEGTEDNIRKLLMQKINLFSASGDQSIFSFVSDTADDHALYSFFSHKDIRFVKLLLDNAEQILCGKIKDPYYINIFTHILILVKRLENNSSLCLKTSLNEYQYKNKIIAHCTTLIMNELKRYLNKTIPENEIFYIYQYLYSSRIDTNQEPPDVKFDIPHNEETAFVDELISKVSSKINFNLSKDITLKTSLLLHIRPLTKRIESRIFISNPLKNDMKKDFTQIYRAVEESLNEQVLKTDFQNLSDDETSYIAVYFQAALERQTQQKRVGIVCSSGVGTSHLLAARVKRAFPDWKIVDIVSASHAHLFNPQDTDLILSTVKIENKKDIPTVVVSAIFNDFDIVRVKQIMQII</sequence>
<dbReference type="PROSITE" id="PS51372">
    <property type="entry name" value="PRD_2"/>
    <property type="match status" value="2"/>
</dbReference>
<protein>
    <submittedName>
        <fullName evidence="8">Activator of the mannose operon (Transcriptional antiterminator)</fullName>
    </submittedName>
</protein>
<dbReference type="InterPro" id="IPR007737">
    <property type="entry name" value="Mga_HTH"/>
</dbReference>
<dbReference type="InterPro" id="IPR036390">
    <property type="entry name" value="WH_DNA-bd_sf"/>
</dbReference>
<evidence type="ECO:0000259" key="7">
    <source>
        <dbReference type="PROSITE" id="PS51372"/>
    </source>
</evidence>
<dbReference type="PANTHER" id="PTHR30185:SF18">
    <property type="entry name" value="TRANSCRIPTIONAL REGULATOR MTLR"/>
    <property type="match status" value="1"/>
</dbReference>
<dbReference type="InterPro" id="IPR013196">
    <property type="entry name" value="HTH_11"/>
</dbReference>
<keyword evidence="5" id="KW-0804">Transcription</keyword>
<evidence type="ECO:0000256" key="2">
    <source>
        <dbReference type="ARBA" id="ARBA00022737"/>
    </source>
</evidence>
<dbReference type="InterPro" id="IPR050661">
    <property type="entry name" value="BglG_antiterminators"/>
</dbReference>
<name>A0ABT9Y7W3_9FIRM</name>
<evidence type="ECO:0000313" key="8">
    <source>
        <dbReference type="EMBL" id="MDQ0203928.1"/>
    </source>
</evidence>
<dbReference type="RefSeq" id="WP_307224077.1">
    <property type="nucleotide sequence ID" value="NZ_CP116940.1"/>
</dbReference>
<dbReference type="Gene3D" id="3.40.50.2300">
    <property type="match status" value="1"/>
</dbReference>
<feature type="domain" description="PTS EIIB type-2" evidence="6">
    <location>
        <begin position="418"/>
        <end position="503"/>
    </location>
</feature>
<feature type="domain" description="PRD" evidence="7">
    <location>
        <begin position="195"/>
        <end position="301"/>
    </location>
</feature>
<keyword evidence="3" id="KW-0805">Transcription regulation</keyword>
<accession>A0ABT9Y7W3</accession>
<dbReference type="EMBL" id="JAUSUE010000010">
    <property type="protein sequence ID" value="MDQ0203928.1"/>
    <property type="molecule type" value="Genomic_DNA"/>
</dbReference>
<comment type="caution">
    <text evidence="8">The sequence shown here is derived from an EMBL/GenBank/DDBJ whole genome shotgun (WGS) entry which is preliminary data.</text>
</comment>
<dbReference type="Gene3D" id="1.10.1790.10">
    <property type="entry name" value="PRD domain"/>
    <property type="match status" value="2"/>
</dbReference>
<keyword evidence="2" id="KW-0677">Repeat</keyword>
<evidence type="ECO:0000256" key="3">
    <source>
        <dbReference type="ARBA" id="ARBA00023015"/>
    </source>
</evidence>
<dbReference type="InterPro" id="IPR036634">
    <property type="entry name" value="PRD_sf"/>
</dbReference>
<dbReference type="SUPFAM" id="SSF63520">
    <property type="entry name" value="PTS-regulatory domain, PRD"/>
    <property type="match status" value="2"/>
</dbReference>
<keyword evidence="1" id="KW-0808">Transferase</keyword>
<dbReference type="InterPro" id="IPR011608">
    <property type="entry name" value="PRD"/>
</dbReference>
<evidence type="ECO:0000256" key="1">
    <source>
        <dbReference type="ARBA" id="ARBA00022679"/>
    </source>
</evidence>
<dbReference type="Pfam" id="PF05043">
    <property type="entry name" value="Mga"/>
    <property type="match status" value="1"/>
</dbReference>
<dbReference type="Pfam" id="PF00874">
    <property type="entry name" value="PRD"/>
    <property type="match status" value="2"/>
</dbReference>
<dbReference type="SUPFAM" id="SSF46785">
    <property type="entry name" value="Winged helix' DNA-binding domain"/>
    <property type="match status" value="1"/>
</dbReference>
<dbReference type="PROSITE" id="PS51099">
    <property type="entry name" value="PTS_EIIB_TYPE_2"/>
    <property type="match status" value="1"/>
</dbReference>
<dbReference type="InterPro" id="IPR013011">
    <property type="entry name" value="PTS_EIIB_2"/>
</dbReference>
<proteinExistence type="predicted"/>
<keyword evidence="4" id="KW-0010">Activator</keyword>
<evidence type="ECO:0000256" key="4">
    <source>
        <dbReference type="ARBA" id="ARBA00023159"/>
    </source>
</evidence>
<dbReference type="InterPro" id="IPR036095">
    <property type="entry name" value="PTS_EIIB-like_sf"/>
</dbReference>
<keyword evidence="9" id="KW-1185">Reference proteome</keyword>
<dbReference type="SUPFAM" id="SSF52794">
    <property type="entry name" value="PTS system IIB component-like"/>
    <property type="match status" value="1"/>
</dbReference>
<dbReference type="Gene3D" id="1.10.10.10">
    <property type="entry name" value="Winged helix-like DNA-binding domain superfamily/Winged helix DNA-binding domain"/>
    <property type="match status" value="2"/>
</dbReference>
<evidence type="ECO:0000259" key="6">
    <source>
        <dbReference type="PROSITE" id="PS51099"/>
    </source>
</evidence>
<dbReference type="InterPro" id="IPR036388">
    <property type="entry name" value="WH-like_DNA-bd_sf"/>
</dbReference>
<evidence type="ECO:0000313" key="9">
    <source>
        <dbReference type="Proteomes" id="UP001239167"/>
    </source>
</evidence>